<protein>
    <submittedName>
        <fullName evidence="2">7900_t:CDS:1</fullName>
    </submittedName>
</protein>
<feature type="compositionally biased region" description="Basic and acidic residues" evidence="1">
    <location>
        <begin position="41"/>
        <end position="55"/>
    </location>
</feature>
<accession>A0A9N9ALI6</accession>
<sequence length="277" mass="30762">MMHPAVVASIVVGSVVVAYAVYCAVKEYIDEPIGVLVDNEKSEKETKVKSEDKQSTGRSTSVGASEETSLRQRTRTRTSRQRSRDSRVTASQASMIQKHDPEEEERLQEQLSYFTAVEQEIERRKLRLAAEEDLLLQREREIQRRRQYLDSLSDSRSSPPSSEDGTSEAHRTSTTGLTTVSSTTAVPSAPAANSDKKETSLPPLRVVDPIASTRLSPVPAVSETNKTTVDSNTLVEQEPIRRRIATSEEEWCDIESVASENFGTMSSAADVDWDKLQ</sequence>
<reference evidence="2" key="1">
    <citation type="submission" date="2021-06" db="EMBL/GenBank/DDBJ databases">
        <authorList>
            <person name="Kallberg Y."/>
            <person name="Tangrot J."/>
            <person name="Rosling A."/>
        </authorList>
    </citation>
    <scope>NUCLEOTIDE SEQUENCE</scope>
    <source>
        <strain evidence="2">BR232B</strain>
    </source>
</reference>
<proteinExistence type="predicted"/>
<organism evidence="2 3">
    <name type="scientific">Paraglomus brasilianum</name>
    <dbReference type="NCBI Taxonomy" id="144538"/>
    <lineage>
        <taxon>Eukaryota</taxon>
        <taxon>Fungi</taxon>
        <taxon>Fungi incertae sedis</taxon>
        <taxon>Mucoromycota</taxon>
        <taxon>Glomeromycotina</taxon>
        <taxon>Glomeromycetes</taxon>
        <taxon>Paraglomerales</taxon>
        <taxon>Paraglomeraceae</taxon>
        <taxon>Paraglomus</taxon>
    </lineage>
</organism>
<feature type="compositionally biased region" description="Low complexity" evidence="1">
    <location>
        <begin position="149"/>
        <end position="162"/>
    </location>
</feature>
<feature type="compositionally biased region" description="Low complexity" evidence="1">
    <location>
        <begin position="172"/>
        <end position="193"/>
    </location>
</feature>
<dbReference type="AlphaFoldDB" id="A0A9N9ALI6"/>
<comment type="caution">
    <text evidence="2">The sequence shown here is derived from an EMBL/GenBank/DDBJ whole genome shotgun (WGS) entry which is preliminary data.</text>
</comment>
<feature type="region of interest" description="Disordered" evidence="1">
    <location>
        <begin position="147"/>
        <end position="205"/>
    </location>
</feature>
<evidence type="ECO:0000313" key="3">
    <source>
        <dbReference type="Proteomes" id="UP000789739"/>
    </source>
</evidence>
<evidence type="ECO:0000313" key="2">
    <source>
        <dbReference type="EMBL" id="CAG8537138.1"/>
    </source>
</evidence>
<keyword evidence="3" id="KW-1185">Reference proteome</keyword>
<feature type="region of interest" description="Disordered" evidence="1">
    <location>
        <begin position="41"/>
        <end position="107"/>
    </location>
</feature>
<name>A0A9N9ALI6_9GLOM</name>
<dbReference type="OrthoDB" id="10579103at2759"/>
<dbReference type="EMBL" id="CAJVPI010000453">
    <property type="protein sequence ID" value="CAG8537138.1"/>
    <property type="molecule type" value="Genomic_DNA"/>
</dbReference>
<evidence type="ECO:0000256" key="1">
    <source>
        <dbReference type="SAM" id="MobiDB-lite"/>
    </source>
</evidence>
<gene>
    <name evidence="2" type="ORF">PBRASI_LOCUS4403</name>
</gene>
<feature type="compositionally biased region" description="Basic residues" evidence="1">
    <location>
        <begin position="72"/>
        <end position="81"/>
    </location>
</feature>
<feature type="compositionally biased region" description="Polar residues" evidence="1">
    <location>
        <begin position="56"/>
        <end position="67"/>
    </location>
</feature>
<dbReference type="Proteomes" id="UP000789739">
    <property type="component" value="Unassembled WGS sequence"/>
</dbReference>